<evidence type="ECO:0000259" key="1">
    <source>
        <dbReference type="Pfam" id="PF03435"/>
    </source>
</evidence>
<feature type="domain" description="Saccharopine dehydrogenase NADP binding" evidence="1">
    <location>
        <begin position="3"/>
        <end position="121"/>
    </location>
</feature>
<feature type="domain" description="DUF4166" evidence="2">
    <location>
        <begin position="368"/>
        <end position="524"/>
    </location>
</feature>
<proteinExistence type="predicted"/>
<accession>A0ABY8QCI0</accession>
<dbReference type="Pfam" id="PF13761">
    <property type="entry name" value="DUF4166"/>
    <property type="match status" value="1"/>
</dbReference>
<protein>
    <submittedName>
        <fullName evidence="3">DUF4166 domain-containing protein</fullName>
    </submittedName>
</protein>
<dbReference type="Pfam" id="PF03435">
    <property type="entry name" value="Sacchrp_dh_NADP"/>
    <property type="match status" value="1"/>
</dbReference>
<dbReference type="PANTHER" id="PTHR43796">
    <property type="entry name" value="CARBOXYNORSPERMIDINE SYNTHASE"/>
    <property type="match status" value="1"/>
</dbReference>
<dbReference type="InterPro" id="IPR005097">
    <property type="entry name" value="Sacchrp_dh_NADP-bd"/>
</dbReference>
<name>A0ABY8QCI0_9RHOB</name>
<dbReference type="SUPFAM" id="SSF51735">
    <property type="entry name" value="NAD(P)-binding Rossmann-fold domains"/>
    <property type="match status" value="1"/>
</dbReference>
<keyword evidence="4" id="KW-1185">Reference proteome</keyword>
<dbReference type="EMBL" id="CP124616">
    <property type="protein sequence ID" value="WGW02330.1"/>
    <property type="molecule type" value="Genomic_DNA"/>
</dbReference>
<reference evidence="3 4" key="1">
    <citation type="submission" date="2023-05" db="EMBL/GenBank/DDBJ databases">
        <title>YMD87, complete Genome.</title>
        <authorList>
            <person name="Zhang J."/>
            <person name="Xu X."/>
        </authorList>
    </citation>
    <scope>NUCLEOTIDE SEQUENCE [LARGE SCALE GENOMIC DNA]</scope>
    <source>
        <strain evidence="3 4">YMD87</strain>
    </source>
</reference>
<sequence>MKVLVLGGYGVFGERLARLLVKDGHAVCIAGRNQVAAQRLAGEIGGAARRMDRNGPLDALAEHDVIVDAAGPFHAYGDDPYRLARAAIAQGVHYLDLSDNAGFCADIARLDAEARAAGLCVISGLSSVPALSSAAVQALAAGKTPQMIDSAILPGNRSPRGLSVMQSILEQAGRPIMVWRGGRWTRANGWSAPARYDLPGGVTRQGWLIEVPDLRLFPAHFNAETVVFRAGLELWVMRYGLAAFALLRRVVPIPITRPLVRVFKLLADALGPFGSGRGGMSVTVITAQERRSWTLLAEGGDGPFIPAVAARALLRRPALPVGAGPALGVITLDEAESAMTDLRVTTRRDSQPLDPIFPRVLGSDFAKLPAEIRETHLTAGQSRWEGRSTVTRGTGAWPRLLALLFGFPPAAPDMAVTVTKSADTQGETWERRFGERRFRSFLRATPDGMTERFGPFTFTLGLRVQDGALLYPVKAGRIGPIPLPRWLLPVSEASETVNEGRFHFDVALRAPITGALIVRYRGWLTRARRDDPAAPPPVPQQA</sequence>
<dbReference type="InterPro" id="IPR036291">
    <property type="entry name" value="NAD(P)-bd_dom_sf"/>
</dbReference>
<dbReference type="RefSeq" id="WP_282298964.1">
    <property type="nucleotide sequence ID" value="NZ_CP124616.1"/>
</dbReference>
<evidence type="ECO:0000313" key="3">
    <source>
        <dbReference type="EMBL" id="WGW02330.1"/>
    </source>
</evidence>
<dbReference type="InterPro" id="IPR025311">
    <property type="entry name" value="DUF4166"/>
</dbReference>
<evidence type="ECO:0000259" key="2">
    <source>
        <dbReference type="Pfam" id="PF13761"/>
    </source>
</evidence>
<organism evidence="3 4">
    <name type="scientific">Tropicibacter oceani</name>
    <dbReference type="NCBI Taxonomy" id="3058420"/>
    <lineage>
        <taxon>Bacteria</taxon>
        <taxon>Pseudomonadati</taxon>
        <taxon>Pseudomonadota</taxon>
        <taxon>Alphaproteobacteria</taxon>
        <taxon>Rhodobacterales</taxon>
        <taxon>Roseobacteraceae</taxon>
        <taxon>Tropicibacter</taxon>
    </lineage>
</organism>
<dbReference type="Gene3D" id="3.40.50.720">
    <property type="entry name" value="NAD(P)-binding Rossmann-like Domain"/>
    <property type="match status" value="1"/>
</dbReference>
<dbReference type="Proteomes" id="UP001241605">
    <property type="component" value="Chromosome"/>
</dbReference>
<evidence type="ECO:0000313" key="4">
    <source>
        <dbReference type="Proteomes" id="UP001241605"/>
    </source>
</evidence>
<dbReference type="PANTHER" id="PTHR43796:SF2">
    <property type="entry name" value="CARBOXYNORSPERMIDINE SYNTHASE"/>
    <property type="match status" value="1"/>
</dbReference>
<gene>
    <name evidence="3" type="ORF">QF118_10235</name>
</gene>